<dbReference type="AlphaFoldDB" id="A0A4C1TJF8"/>
<evidence type="ECO:0000313" key="1">
    <source>
        <dbReference type="EMBL" id="GBP14255.1"/>
    </source>
</evidence>
<gene>
    <name evidence="1" type="ORF">EVAR_7676_1</name>
</gene>
<organism evidence="1 2">
    <name type="scientific">Eumeta variegata</name>
    <name type="common">Bagworm moth</name>
    <name type="synonym">Eumeta japonica</name>
    <dbReference type="NCBI Taxonomy" id="151549"/>
    <lineage>
        <taxon>Eukaryota</taxon>
        <taxon>Metazoa</taxon>
        <taxon>Ecdysozoa</taxon>
        <taxon>Arthropoda</taxon>
        <taxon>Hexapoda</taxon>
        <taxon>Insecta</taxon>
        <taxon>Pterygota</taxon>
        <taxon>Neoptera</taxon>
        <taxon>Endopterygota</taxon>
        <taxon>Lepidoptera</taxon>
        <taxon>Glossata</taxon>
        <taxon>Ditrysia</taxon>
        <taxon>Tineoidea</taxon>
        <taxon>Psychidae</taxon>
        <taxon>Oiketicinae</taxon>
        <taxon>Eumeta</taxon>
    </lineage>
</organism>
<name>A0A4C1TJF8_EUMVA</name>
<protein>
    <submittedName>
        <fullName evidence="1">Uncharacterized protein</fullName>
    </submittedName>
</protein>
<evidence type="ECO:0000313" key="2">
    <source>
        <dbReference type="Proteomes" id="UP000299102"/>
    </source>
</evidence>
<sequence>MRVRAQNNDVILHKTPVLVFVKASDGVLQKRSSFQMPEVNSKRNIKCKGEFKASPAKGPPATARWLIALSATRRPRPARDVTSGQAARTTAINDREGHCTYVRQTVAVETCLLMFIIIYRIG</sequence>
<dbReference type="EMBL" id="BGZK01000062">
    <property type="protein sequence ID" value="GBP14255.1"/>
    <property type="molecule type" value="Genomic_DNA"/>
</dbReference>
<dbReference type="Proteomes" id="UP000299102">
    <property type="component" value="Unassembled WGS sequence"/>
</dbReference>
<accession>A0A4C1TJF8</accession>
<reference evidence="1 2" key="1">
    <citation type="journal article" date="2019" name="Commun. Biol.">
        <title>The bagworm genome reveals a unique fibroin gene that provides high tensile strength.</title>
        <authorList>
            <person name="Kono N."/>
            <person name="Nakamura H."/>
            <person name="Ohtoshi R."/>
            <person name="Tomita M."/>
            <person name="Numata K."/>
            <person name="Arakawa K."/>
        </authorList>
    </citation>
    <scope>NUCLEOTIDE SEQUENCE [LARGE SCALE GENOMIC DNA]</scope>
</reference>
<keyword evidence="2" id="KW-1185">Reference proteome</keyword>
<comment type="caution">
    <text evidence="1">The sequence shown here is derived from an EMBL/GenBank/DDBJ whole genome shotgun (WGS) entry which is preliminary data.</text>
</comment>
<proteinExistence type="predicted"/>